<accession>A0ABS6IFU1</accession>
<feature type="domain" description="Dienelactone hydrolase" evidence="1">
    <location>
        <begin position="14"/>
        <end position="221"/>
    </location>
</feature>
<dbReference type="GO" id="GO:0016787">
    <property type="term" value="F:hydrolase activity"/>
    <property type="evidence" value="ECO:0007669"/>
    <property type="project" value="UniProtKB-KW"/>
</dbReference>
<protein>
    <submittedName>
        <fullName evidence="2">Dienelactone hydrolase family protein</fullName>
    </submittedName>
</protein>
<evidence type="ECO:0000313" key="3">
    <source>
        <dbReference type="Proteomes" id="UP000727907"/>
    </source>
</evidence>
<dbReference type="PANTHER" id="PTHR46623:SF6">
    <property type="entry name" value="ALPHA_BETA-HYDROLASES SUPERFAMILY PROTEIN"/>
    <property type="match status" value="1"/>
</dbReference>
<dbReference type="Proteomes" id="UP000727907">
    <property type="component" value="Unassembled WGS sequence"/>
</dbReference>
<evidence type="ECO:0000259" key="1">
    <source>
        <dbReference type="Pfam" id="PF01738"/>
    </source>
</evidence>
<keyword evidence="2" id="KW-0378">Hydrolase</keyword>
<name>A0ABS6IFU1_9HYPH</name>
<dbReference type="PANTHER" id="PTHR46623">
    <property type="entry name" value="CARBOXYMETHYLENEBUTENOLIDASE-RELATED"/>
    <property type="match status" value="1"/>
</dbReference>
<organism evidence="2 3">
    <name type="scientific">Reyranella humidisoli</name>
    <dbReference type="NCBI Taxonomy" id="2849149"/>
    <lineage>
        <taxon>Bacteria</taxon>
        <taxon>Pseudomonadati</taxon>
        <taxon>Pseudomonadota</taxon>
        <taxon>Alphaproteobacteria</taxon>
        <taxon>Hyphomicrobiales</taxon>
        <taxon>Reyranellaceae</taxon>
        <taxon>Reyranella</taxon>
    </lineage>
</organism>
<dbReference type="RefSeq" id="WP_216957122.1">
    <property type="nucleotide sequence ID" value="NZ_JAHOPB010000001.1"/>
</dbReference>
<dbReference type="Pfam" id="PF01738">
    <property type="entry name" value="DLH"/>
    <property type="match status" value="1"/>
</dbReference>
<dbReference type="EMBL" id="JAHOPB010000001">
    <property type="protein sequence ID" value="MBU8872840.1"/>
    <property type="molecule type" value="Genomic_DNA"/>
</dbReference>
<dbReference type="InterPro" id="IPR051049">
    <property type="entry name" value="Dienelactone_hydrolase-like"/>
</dbReference>
<reference evidence="2 3" key="1">
    <citation type="submission" date="2021-06" db="EMBL/GenBank/DDBJ databases">
        <authorList>
            <person name="Lee D.H."/>
        </authorList>
    </citation>
    <scope>NUCLEOTIDE SEQUENCE [LARGE SCALE GENOMIC DNA]</scope>
    <source>
        <strain evidence="2 3">MMS21-HV4-11</strain>
    </source>
</reference>
<sequence>MGDDIRLKSAAGEIGAYLATPAGTPKGGIVVIQEIFGVNQHIRAVTDKFAAAGYLALAPRFFDHIKPGIELGYTPDTIAEGRGYVMTPGFTDKAVQDVQAAMDELKKRGVKKVGVTGYCWGGTISWLAATRLKPDAVSAYYGGGIHGAKAEKPTVPTQLHFGDKDMHIPMAHVNELRALHPNVEIFDYPADHGFHCDERGSWDAAASKKAMERTLELMAKHVG</sequence>
<dbReference type="InterPro" id="IPR002925">
    <property type="entry name" value="Dienelactn_hydro"/>
</dbReference>
<evidence type="ECO:0000313" key="2">
    <source>
        <dbReference type="EMBL" id="MBU8872840.1"/>
    </source>
</evidence>
<keyword evidence="3" id="KW-1185">Reference proteome</keyword>
<comment type="caution">
    <text evidence="2">The sequence shown here is derived from an EMBL/GenBank/DDBJ whole genome shotgun (WGS) entry which is preliminary data.</text>
</comment>
<proteinExistence type="predicted"/>
<gene>
    <name evidence="2" type="ORF">KQ910_03655</name>
</gene>